<organism evidence="1 2">
    <name type="scientific">Amanita muscaria (strain Koide BX008)</name>
    <dbReference type="NCBI Taxonomy" id="946122"/>
    <lineage>
        <taxon>Eukaryota</taxon>
        <taxon>Fungi</taxon>
        <taxon>Dikarya</taxon>
        <taxon>Basidiomycota</taxon>
        <taxon>Agaricomycotina</taxon>
        <taxon>Agaricomycetes</taxon>
        <taxon>Agaricomycetidae</taxon>
        <taxon>Agaricales</taxon>
        <taxon>Pluteineae</taxon>
        <taxon>Amanitaceae</taxon>
        <taxon>Amanita</taxon>
    </lineage>
</organism>
<keyword evidence="2" id="KW-1185">Reference proteome</keyword>
<accession>A0A0C2XNV9</accession>
<gene>
    <name evidence="1" type="ORF">M378DRAFT_154838</name>
</gene>
<proteinExistence type="predicted"/>
<dbReference type="Proteomes" id="UP000054549">
    <property type="component" value="Unassembled WGS sequence"/>
</dbReference>
<sequence>MFIGTVLTPQRSALSQHWDPSFAPKIKRRSRLFGKNTGQGAYTSGVYDTRHRC</sequence>
<dbReference type="InParanoid" id="A0A0C2XNV9"/>
<dbReference type="HOGENOM" id="CLU_3068116_0_0_1"/>
<protein>
    <submittedName>
        <fullName evidence="1">Uncharacterized protein</fullName>
    </submittedName>
</protein>
<name>A0A0C2XNV9_AMAMK</name>
<dbReference type="EMBL" id="KN818222">
    <property type="protein sequence ID" value="KIL71291.1"/>
    <property type="molecule type" value="Genomic_DNA"/>
</dbReference>
<evidence type="ECO:0000313" key="2">
    <source>
        <dbReference type="Proteomes" id="UP000054549"/>
    </source>
</evidence>
<reference evidence="1 2" key="1">
    <citation type="submission" date="2014-04" db="EMBL/GenBank/DDBJ databases">
        <title>Evolutionary Origins and Diversification of the Mycorrhizal Mutualists.</title>
        <authorList>
            <consortium name="DOE Joint Genome Institute"/>
            <consortium name="Mycorrhizal Genomics Consortium"/>
            <person name="Kohler A."/>
            <person name="Kuo A."/>
            <person name="Nagy L.G."/>
            <person name="Floudas D."/>
            <person name="Copeland A."/>
            <person name="Barry K.W."/>
            <person name="Cichocki N."/>
            <person name="Veneault-Fourrey C."/>
            <person name="LaButti K."/>
            <person name="Lindquist E.A."/>
            <person name="Lipzen A."/>
            <person name="Lundell T."/>
            <person name="Morin E."/>
            <person name="Murat C."/>
            <person name="Riley R."/>
            <person name="Ohm R."/>
            <person name="Sun H."/>
            <person name="Tunlid A."/>
            <person name="Henrissat B."/>
            <person name="Grigoriev I.V."/>
            <person name="Hibbett D.S."/>
            <person name="Martin F."/>
        </authorList>
    </citation>
    <scope>NUCLEOTIDE SEQUENCE [LARGE SCALE GENOMIC DNA]</scope>
    <source>
        <strain evidence="1 2">Koide BX008</strain>
    </source>
</reference>
<dbReference type="AlphaFoldDB" id="A0A0C2XNV9"/>
<evidence type="ECO:0000313" key="1">
    <source>
        <dbReference type="EMBL" id="KIL71291.1"/>
    </source>
</evidence>